<dbReference type="Proteomes" id="UP000189728">
    <property type="component" value="Unassembled WGS sequence"/>
</dbReference>
<evidence type="ECO:0000256" key="1">
    <source>
        <dbReference type="SAM" id="Phobius"/>
    </source>
</evidence>
<keyword evidence="1" id="KW-0812">Transmembrane</keyword>
<proteinExistence type="predicted"/>
<gene>
    <name evidence="2" type="ORF">BFG04_03830</name>
</gene>
<organism evidence="2 3">
    <name type="scientific">Campylobacter pinnipediorum subsp. pinnipediorum</name>
    <dbReference type="NCBI Taxonomy" id="1660067"/>
    <lineage>
        <taxon>Bacteria</taxon>
        <taxon>Pseudomonadati</taxon>
        <taxon>Campylobacterota</taxon>
        <taxon>Epsilonproteobacteria</taxon>
        <taxon>Campylobacterales</taxon>
        <taxon>Campylobacteraceae</taxon>
        <taxon>Campylobacter</taxon>
    </lineage>
</organism>
<dbReference type="EMBL" id="MCRK01000036">
    <property type="protein sequence ID" value="OPA77235.1"/>
    <property type="molecule type" value="Genomic_DNA"/>
</dbReference>
<evidence type="ECO:0000313" key="2">
    <source>
        <dbReference type="EMBL" id="OPA77235.1"/>
    </source>
</evidence>
<dbReference type="RefSeq" id="WP_078387708.1">
    <property type="nucleotide sequence ID" value="NZ_MCRK01000036.1"/>
</dbReference>
<sequence>MRQHLSNNTLSLNKIKQSIINNIAYFKLYALSVGGAKGVIQNFGSALISLVATPFKMLLAGFSAIKTALIALTTTPIGLTITAIATAAFLVYKYWEPVKAFLGGVWDGLKEGLAPIMQTLSVAFAPLKPIFSFIADFFSSLFSQSESTKESLAGFASVGKMVGNVLAMVFNAITYPLQIVIKSIQWIFKTIASSSVGKWLGEKLGISINDEDIKKLNSNEFKTIDISQLTTQMPNAITQQSTVNNYQNNQTTKGTIDKVISDKYTNNTQNTTRQINDNKKIDIHMHGTQATPEAVAVAVASEGYSFTD</sequence>
<protein>
    <submittedName>
        <fullName evidence="2">Uncharacterized protein</fullName>
    </submittedName>
</protein>
<feature type="transmembrane region" description="Helical" evidence="1">
    <location>
        <begin position="46"/>
        <end position="65"/>
    </location>
</feature>
<keyword evidence="1" id="KW-0472">Membrane</keyword>
<evidence type="ECO:0000313" key="3">
    <source>
        <dbReference type="Proteomes" id="UP000189728"/>
    </source>
</evidence>
<keyword evidence="1" id="KW-1133">Transmembrane helix</keyword>
<accession>A0AAX0L9I0</accession>
<feature type="transmembrane region" description="Helical" evidence="1">
    <location>
        <begin position="77"/>
        <end position="95"/>
    </location>
</feature>
<name>A0AAX0L9I0_9BACT</name>
<reference evidence="2 3" key="1">
    <citation type="submission" date="2016-08" db="EMBL/GenBank/DDBJ databases">
        <title>Campylobacter species from sea mammals.</title>
        <authorList>
            <person name="Gilbert M.J."/>
            <person name="Byrne B.A."/>
            <person name="Zomer A.L."/>
            <person name="Wagenaar J.A."/>
        </authorList>
    </citation>
    <scope>NUCLEOTIDE SEQUENCE [LARGE SCALE GENOMIC DNA]</scope>
    <source>
        <strain evidence="2 3">1105248</strain>
    </source>
</reference>
<dbReference type="AlphaFoldDB" id="A0AAX0L9I0"/>
<comment type="caution">
    <text evidence="2">The sequence shown here is derived from an EMBL/GenBank/DDBJ whole genome shotgun (WGS) entry which is preliminary data.</text>
</comment>